<dbReference type="AlphaFoldDB" id="A0A2Z3LCB7"/>
<dbReference type="GO" id="GO:0005524">
    <property type="term" value="F:ATP binding"/>
    <property type="evidence" value="ECO:0007669"/>
    <property type="project" value="UniProtKB-KW"/>
</dbReference>
<evidence type="ECO:0000256" key="4">
    <source>
        <dbReference type="ARBA" id="ARBA00022840"/>
    </source>
</evidence>
<dbReference type="EMBL" id="CP029619">
    <property type="protein sequence ID" value="AWN81566.1"/>
    <property type="molecule type" value="Genomic_DNA"/>
</dbReference>
<dbReference type="GO" id="GO:0052381">
    <property type="term" value="F:tRNA dimethylallyltransferase activity"/>
    <property type="evidence" value="ECO:0007669"/>
    <property type="project" value="UniProtKB-EC"/>
</dbReference>
<accession>A0A2Z3LCB7</accession>
<organism evidence="5 6">
    <name type="scientific">Candidatus Cardinium hertigii</name>
    <dbReference type="NCBI Taxonomy" id="247481"/>
    <lineage>
        <taxon>Bacteria</taxon>
        <taxon>Pseudomonadati</taxon>
        <taxon>Bacteroidota</taxon>
        <taxon>Cytophagia</taxon>
        <taxon>Cytophagales</taxon>
        <taxon>Amoebophilaceae</taxon>
        <taxon>Candidatus Cardinium</taxon>
    </lineage>
</organism>
<dbReference type="PANTHER" id="PTHR11088:SF60">
    <property type="entry name" value="TRNA DIMETHYLALLYLTRANSFERASE"/>
    <property type="match status" value="1"/>
</dbReference>
<evidence type="ECO:0000256" key="2">
    <source>
        <dbReference type="ARBA" id="ARBA00022679"/>
    </source>
</evidence>
<dbReference type="InterPro" id="IPR039657">
    <property type="entry name" value="Dimethylallyltransferase"/>
</dbReference>
<keyword evidence="3" id="KW-0547">Nucleotide-binding</keyword>
<dbReference type="Proteomes" id="UP000245872">
    <property type="component" value="Chromosome"/>
</dbReference>
<dbReference type="PANTHER" id="PTHR11088">
    <property type="entry name" value="TRNA DIMETHYLALLYLTRANSFERASE"/>
    <property type="match status" value="1"/>
</dbReference>
<dbReference type="Pfam" id="PF01715">
    <property type="entry name" value="IPPT"/>
    <property type="match status" value="1"/>
</dbReference>
<keyword evidence="6" id="KW-1185">Reference proteome</keyword>
<dbReference type="Gene3D" id="3.40.50.300">
    <property type="entry name" value="P-loop containing nucleotide triphosphate hydrolases"/>
    <property type="match status" value="1"/>
</dbReference>
<dbReference type="KEGG" id="cher:DK880_00234"/>
<keyword evidence="4" id="KW-0067">ATP-binding</keyword>
<dbReference type="GO" id="GO:0006400">
    <property type="term" value="P:tRNA modification"/>
    <property type="evidence" value="ECO:0007669"/>
    <property type="project" value="TreeGrafter"/>
</dbReference>
<reference evidence="5 6" key="1">
    <citation type="submission" date="2018-05" db="EMBL/GenBank/DDBJ databases">
        <title>Candidatus Cardinium hertigii Genome Assembly.</title>
        <authorList>
            <person name="Showmaker K.C."/>
            <person name="Walden K.O."/>
            <person name="Fields C.J."/>
            <person name="Lambert K.N."/>
            <person name="Hudson M.E."/>
        </authorList>
    </citation>
    <scope>NUCLEOTIDE SEQUENCE [LARGE SCALE GENOMIC DNA]</scope>
    <source>
        <strain evidence="6">cHgTN10</strain>
    </source>
</reference>
<evidence type="ECO:0000313" key="6">
    <source>
        <dbReference type="Proteomes" id="UP000245872"/>
    </source>
</evidence>
<evidence type="ECO:0000256" key="1">
    <source>
        <dbReference type="ARBA" id="ARBA00005842"/>
    </source>
</evidence>
<gene>
    <name evidence="5" type="primary">miaA_2</name>
    <name evidence="5" type="ORF">DK880_00234</name>
</gene>
<protein>
    <submittedName>
        <fullName evidence="5">tRNA dimethylallyltransferase</fullName>
        <ecNumber evidence="5">2.5.1.75</ecNumber>
    </submittedName>
</protein>
<name>A0A2Z3LCB7_9BACT</name>
<sequence>MQKKATRNNSLSPTANWFNKLVAKTRYKEPSKNTGFHLIKIGLTQEKEPLYQKIDARVKAMMEAGLVEEVEKLYPYQASNALQTIGYRELFNYLNKQHSLREAAAQIKHNTKQYAKKQMTWFKKIRRSFGLHPMILSK</sequence>
<evidence type="ECO:0000313" key="5">
    <source>
        <dbReference type="EMBL" id="AWN81566.1"/>
    </source>
</evidence>
<evidence type="ECO:0000256" key="3">
    <source>
        <dbReference type="ARBA" id="ARBA00022741"/>
    </source>
</evidence>
<proteinExistence type="inferred from homology"/>
<dbReference type="EC" id="2.5.1.75" evidence="5"/>
<dbReference type="InterPro" id="IPR027417">
    <property type="entry name" value="P-loop_NTPase"/>
</dbReference>
<keyword evidence="2 5" id="KW-0808">Transferase</keyword>
<comment type="similarity">
    <text evidence="1">Belongs to the IPP transferase family.</text>
</comment>